<keyword evidence="1" id="KW-0805">Transcription regulation</keyword>
<dbReference type="Pfam" id="PF01022">
    <property type="entry name" value="HTH_5"/>
    <property type="match status" value="1"/>
</dbReference>
<gene>
    <name evidence="5" type="ordered locus">Taci_1479</name>
</gene>
<dbReference type="NCBIfam" id="NF033788">
    <property type="entry name" value="HTH_metalloreg"/>
    <property type="match status" value="1"/>
</dbReference>
<evidence type="ECO:0000256" key="3">
    <source>
        <dbReference type="ARBA" id="ARBA00023163"/>
    </source>
</evidence>
<name>D1B6R5_THEAS</name>
<keyword evidence="2" id="KW-0238">DNA-binding</keyword>
<dbReference type="Proteomes" id="UP000002030">
    <property type="component" value="Chromosome"/>
</dbReference>
<accession>D1B6R5</accession>
<dbReference type="PROSITE" id="PS50987">
    <property type="entry name" value="HTH_ARSR_2"/>
    <property type="match status" value="1"/>
</dbReference>
<dbReference type="OrthoDB" id="9798835at2"/>
<dbReference type="PRINTS" id="PR00778">
    <property type="entry name" value="HTHARSR"/>
</dbReference>
<dbReference type="SMART" id="SM00418">
    <property type="entry name" value="HTH_ARSR"/>
    <property type="match status" value="1"/>
</dbReference>
<reference evidence="5 6" key="1">
    <citation type="journal article" date="2009" name="Stand. Genomic Sci.">
        <title>Complete genome sequence of Thermanaerovibrio acidaminovorans type strain (Su883).</title>
        <authorList>
            <person name="Chovatia M."/>
            <person name="Sikorski J."/>
            <person name="Schroder M."/>
            <person name="Lapidus A."/>
            <person name="Nolan M."/>
            <person name="Tice H."/>
            <person name="Glavina Del Rio T."/>
            <person name="Copeland A."/>
            <person name="Cheng J.F."/>
            <person name="Lucas S."/>
            <person name="Chen F."/>
            <person name="Bruce D."/>
            <person name="Goodwin L."/>
            <person name="Pitluck S."/>
            <person name="Ivanova N."/>
            <person name="Mavromatis K."/>
            <person name="Ovchinnikova G."/>
            <person name="Pati A."/>
            <person name="Chen A."/>
            <person name="Palaniappan K."/>
            <person name="Land M."/>
            <person name="Hauser L."/>
            <person name="Chang Y.J."/>
            <person name="Jeffries C.D."/>
            <person name="Chain P."/>
            <person name="Saunders E."/>
            <person name="Detter J.C."/>
            <person name="Brettin T."/>
            <person name="Rohde M."/>
            <person name="Goker M."/>
            <person name="Spring S."/>
            <person name="Bristow J."/>
            <person name="Markowitz V."/>
            <person name="Hugenholtz P."/>
            <person name="Kyrpides N.C."/>
            <person name="Klenk H.P."/>
            <person name="Eisen J.A."/>
        </authorList>
    </citation>
    <scope>NUCLEOTIDE SEQUENCE [LARGE SCALE GENOMIC DNA]</scope>
    <source>
        <strain evidence="6">ATCC 49978 / DSM 6589 / Su883</strain>
    </source>
</reference>
<dbReference type="GO" id="GO:0003700">
    <property type="term" value="F:DNA-binding transcription factor activity"/>
    <property type="evidence" value="ECO:0007669"/>
    <property type="project" value="InterPro"/>
</dbReference>
<evidence type="ECO:0000259" key="4">
    <source>
        <dbReference type="PROSITE" id="PS50987"/>
    </source>
</evidence>
<dbReference type="AlphaFoldDB" id="D1B6R5"/>
<dbReference type="HOGENOM" id="CLU_097806_3_5_0"/>
<dbReference type="PANTHER" id="PTHR33154:SF18">
    <property type="entry name" value="ARSENICAL RESISTANCE OPERON REPRESSOR"/>
    <property type="match status" value="1"/>
</dbReference>
<dbReference type="Gene3D" id="1.10.10.10">
    <property type="entry name" value="Winged helix-like DNA-binding domain superfamily/Winged helix DNA-binding domain"/>
    <property type="match status" value="1"/>
</dbReference>
<dbReference type="EMBL" id="CP001818">
    <property type="protein sequence ID" value="ACZ19706.1"/>
    <property type="molecule type" value="Genomic_DNA"/>
</dbReference>
<dbReference type="InterPro" id="IPR051081">
    <property type="entry name" value="HTH_MetalResp_TranReg"/>
</dbReference>
<evidence type="ECO:0000313" key="6">
    <source>
        <dbReference type="Proteomes" id="UP000002030"/>
    </source>
</evidence>
<protein>
    <submittedName>
        <fullName evidence="5">Transcriptional regulator, ArsR family</fullName>
    </submittedName>
</protein>
<dbReference type="CDD" id="cd00090">
    <property type="entry name" value="HTH_ARSR"/>
    <property type="match status" value="1"/>
</dbReference>
<dbReference type="EnsemblBacteria" id="ACZ19706">
    <property type="protein sequence ID" value="ACZ19706"/>
    <property type="gene ID" value="Taci_1479"/>
</dbReference>
<dbReference type="InterPro" id="IPR001845">
    <property type="entry name" value="HTH_ArsR_DNA-bd_dom"/>
</dbReference>
<dbReference type="GO" id="GO:0003677">
    <property type="term" value="F:DNA binding"/>
    <property type="evidence" value="ECO:0007669"/>
    <property type="project" value="UniProtKB-KW"/>
</dbReference>
<dbReference type="PATRIC" id="fig|525903.6.peg.1482"/>
<evidence type="ECO:0000256" key="1">
    <source>
        <dbReference type="ARBA" id="ARBA00023015"/>
    </source>
</evidence>
<dbReference type="InterPro" id="IPR011991">
    <property type="entry name" value="ArsR-like_HTH"/>
</dbReference>
<sequence>MDLIDGAVDSRVEMLKALAHPVRLRIVEVLGKGRLCVCQLAGMFPLDRTTVSKHLSVLKEAGVLEDCREGREIYYRLKIPCIGDFIACLDRMAAGGVCRCGSFGVKEDEA</sequence>
<evidence type="ECO:0000256" key="2">
    <source>
        <dbReference type="ARBA" id="ARBA00023125"/>
    </source>
</evidence>
<organism evidence="5 6">
    <name type="scientific">Thermanaerovibrio acidaminovorans (strain ATCC 49978 / DSM 6589 / Su883)</name>
    <name type="common">Selenomonas acidaminovorans</name>
    <dbReference type="NCBI Taxonomy" id="525903"/>
    <lineage>
        <taxon>Bacteria</taxon>
        <taxon>Thermotogati</taxon>
        <taxon>Synergistota</taxon>
        <taxon>Synergistia</taxon>
        <taxon>Synergistales</taxon>
        <taxon>Synergistaceae</taxon>
        <taxon>Thermanaerovibrio</taxon>
    </lineage>
</organism>
<keyword evidence="6" id="KW-1185">Reference proteome</keyword>
<dbReference type="PANTHER" id="PTHR33154">
    <property type="entry name" value="TRANSCRIPTIONAL REGULATOR, ARSR FAMILY"/>
    <property type="match status" value="1"/>
</dbReference>
<dbReference type="KEGG" id="tai:Taci_1479"/>
<proteinExistence type="predicted"/>
<evidence type="ECO:0000313" key="5">
    <source>
        <dbReference type="EMBL" id="ACZ19706.1"/>
    </source>
</evidence>
<dbReference type="eggNOG" id="COG0640">
    <property type="taxonomic scope" value="Bacteria"/>
</dbReference>
<feature type="domain" description="HTH arsR-type" evidence="4">
    <location>
        <begin position="3"/>
        <end position="97"/>
    </location>
</feature>
<dbReference type="STRING" id="525903.Taci_1479"/>
<dbReference type="SUPFAM" id="SSF46785">
    <property type="entry name" value="Winged helix' DNA-binding domain"/>
    <property type="match status" value="1"/>
</dbReference>
<dbReference type="InterPro" id="IPR036388">
    <property type="entry name" value="WH-like_DNA-bd_sf"/>
</dbReference>
<keyword evidence="3" id="KW-0804">Transcription</keyword>
<dbReference type="InterPro" id="IPR036390">
    <property type="entry name" value="WH_DNA-bd_sf"/>
</dbReference>